<name>A0A1Y2CGC5_9FUNG</name>
<accession>A0A1Y2CGC5</accession>
<evidence type="ECO:0000313" key="2">
    <source>
        <dbReference type="Proteomes" id="UP000193642"/>
    </source>
</evidence>
<organism evidence="1 2">
    <name type="scientific">Rhizoclosmatium globosum</name>
    <dbReference type="NCBI Taxonomy" id="329046"/>
    <lineage>
        <taxon>Eukaryota</taxon>
        <taxon>Fungi</taxon>
        <taxon>Fungi incertae sedis</taxon>
        <taxon>Chytridiomycota</taxon>
        <taxon>Chytridiomycota incertae sedis</taxon>
        <taxon>Chytridiomycetes</taxon>
        <taxon>Chytridiales</taxon>
        <taxon>Chytriomycetaceae</taxon>
        <taxon>Rhizoclosmatium</taxon>
    </lineage>
</organism>
<dbReference type="AlphaFoldDB" id="A0A1Y2CGC5"/>
<sequence length="244" mass="27292">MTQSKQIVFQQPITSVDITCTDGFPAEVTVTKSASSETTITFSLNPRIQRRKCCRRSQRKGATQRVDNRKEAWHPQPSFLWRFNHSQNHSWNPDSRSGNQRFERGEQPWLVQIRRPKRAFKGLGCPEHGRSQDYCSTDWRCLDHECYSRNTALFNASMGEIKGAIWGYRSLNAKANMGAAKFELRPGAGSTTTLESNMGEVTATVFGYHGRFSASSSFGGVKVDAPGIKGNRSNPCTGFVGEET</sequence>
<dbReference type="OrthoDB" id="10588585at2759"/>
<evidence type="ECO:0000313" key="1">
    <source>
        <dbReference type="EMBL" id="ORY46113.1"/>
    </source>
</evidence>
<proteinExistence type="predicted"/>
<gene>
    <name evidence="1" type="ORF">BCR33DRAFT_716115</name>
</gene>
<keyword evidence="2" id="KW-1185">Reference proteome</keyword>
<comment type="caution">
    <text evidence="1">The sequence shown here is derived from an EMBL/GenBank/DDBJ whole genome shotgun (WGS) entry which is preliminary data.</text>
</comment>
<reference evidence="1 2" key="1">
    <citation type="submission" date="2016-07" db="EMBL/GenBank/DDBJ databases">
        <title>Pervasive Adenine N6-methylation of Active Genes in Fungi.</title>
        <authorList>
            <consortium name="DOE Joint Genome Institute"/>
            <person name="Mondo S.J."/>
            <person name="Dannebaum R.O."/>
            <person name="Kuo R.C."/>
            <person name="Labutti K."/>
            <person name="Haridas S."/>
            <person name="Kuo A."/>
            <person name="Salamov A."/>
            <person name="Ahrendt S.R."/>
            <person name="Lipzen A."/>
            <person name="Sullivan W."/>
            <person name="Andreopoulos W.B."/>
            <person name="Clum A."/>
            <person name="Lindquist E."/>
            <person name="Daum C."/>
            <person name="Ramamoorthy G.K."/>
            <person name="Gryganskyi A."/>
            <person name="Culley D."/>
            <person name="Magnuson J.K."/>
            <person name="James T.Y."/>
            <person name="O'Malley M.A."/>
            <person name="Stajich J.E."/>
            <person name="Spatafora J.W."/>
            <person name="Visel A."/>
            <person name="Grigoriev I.V."/>
        </authorList>
    </citation>
    <scope>NUCLEOTIDE SEQUENCE [LARGE SCALE GENOMIC DNA]</scope>
    <source>
        <strain evidence="1 2">JEL800</strain>
    </source>
</reference>
<protein>
    <submittedName>
        <fullName evidence="1">Uncharacterized protein</fullName>
    </submittedName>
</protein>
<dbReference type="Proteomes" id="UP000193642">
    <property type="component" value="Unassembled WGS sequence"/>
</dbReference>
<dbReference type="EMBL" id="MCGO01000018">
    <property type="protein sequence ID" value="ORY46113.1"/>
    <property type="molecule type" value="Genomic_DNA"/>
</dbReference>